<dbReference type="PIRSF" id="PIRSF016919">
    <property type="entry name" value="HupE_UreJ"/>
    <property type="match status" value="1"/>
</dbReference>
<feature type="transmembrane region" description="Helical" evidence="1">
    <location>
        <begin position="107"/>
        <end position="124"/>
    </location>
</feature>
<proteinExistence type="predicted"/>
<evidence type="ECO:0000256" key="1">
    <source>
        <dbReference type="SAM" id="Phobius"/>
    </source>
</evidence>
<keyword evidence="3" id="KW-1185">Reference proteome</keyword>
<gene>
    <name evidence="2" type="ORF">FJR47_06630</name>
</gene>
<feature type="transmembrane region" description="Helical" evidence="1">
    <location>
        <begin position="58"/>
        <end position="77"/>
    </location>
</feature>
<reference evidence="3" key="1">
    <citation type="submission" date="2019-06" db="EMBL/GenBank/DDBJ databases">
        <title>Sulfurimonas gotlandica sp. nov., a chemoautotrophic and psychrotolerant epsilonproteobacterium isolated from a pelagic redoxcline, and an emended description of the genus Sulfurimonas.</title>
        <authorList>
            <person name="Wang S."/>
            <person name="Jiang L."/>
            <person name="Shao Z."/>
        </authorList>
    </citation>
    <scope>NUCLEOTIDE SEQUENCE [LARGE SCALE GENOMIC DNA]</scope>
    <source>
        <strain evidence="3">1-1N</strain>
    </source>
</reference>
<name>A0AAJ4A464_9BACT</name>
<dbReference type="KEGG" id="suln:FJR47_06630"/>
<dbReference type="RefSeq" id="WP_152299664.1">
    <property type="nucleotide sequence ID" value="NZ_CP041166.1"/>
</dbReference>
<sequence length="175" mass="18896">MKMLLMLLSFSALAFGHTTTLESGGFGSGFLHPISGLDHILAMVGVGMVAFLSQKKGYLLLVAFMGAMMLAAVIGFMGVEILFIEEGILLSIAVVFALIGYAKKISLNVIIAIIAFFGMFHGFAHGSEFQGRNFVTYMLGFSLTTLMLHLSGIVLAYGYTRILEKRSQVEALELA</sequence>
<evidence type="ECO:0000313" key="3">
    <source>
        <dbReference type="Proteomes" id="UP000326061"/>
    </source>
</evidence>
<accession>A0AAJ4A464</accession>
<dbReference type="InterPro" id="IPR007038">
    <property type="entry name" value="HupE_UreJ"/>
</dbReference>
<keyword evidence="1" id="KW-1133">Transmembrane helix</keyword>
<organism evidence="2 3">
    <name type="scientific">Sulfurimonas xiamenensis</name>
    <dbReference type="NCBI Taxonomy" id="2590021"/>
    <lineage>
        <taxon>Bacteria</taxon>
        <taxon>Pseudomonadati</taxon>
        <taxon>Campylobacterota</taxon>
        <taxon>Epsilonproteobacteria</taxon>
        <taxon>Campylobacterales</taxon>
        <taxon>Sulfurimonadaceae</taxon>
        <taxon>Sulfurimonas</taxon>
    </lineage>
</organism>
<protein>
    <submittedName>
        <fullName evidence="2">HupE/UreJ family protein</fullName>
    </submittedName>
</protein>
<feature type="transmembrane region" description="Helical" evidence="1">
    <location>
        <begin position="30"/>
        <end position="51"/>
    </location>
</feature>
<evidence type="ECO:0000313" key="2">
    <source>
        <dbReference type="EMBL" id="QFR43601.1"/>
    </source>
</evidence>
<dbReference type="Proteomes" id="UP000326061">
    <property type="component" value="Chromosome"/>
</dbReference>
<keyword evidence="1" id="KW-0812">Transmembrane</keyword>
<feature type="transmembrane region" description="Helical" evidence="1">
    <location>
        <begin position="83"/>
        <end position="102"/>
    </location>
</feature>
<dbReference type="AlphaFoldDB" id="A0AAJ4A464"/>
<feature type="transmembrane region" description="Helical" evidence="1">
    <location>
        <begin position="136"/>
        <end position="159"/>
    </location>
</feature>
<dbReference type="EMBL" id="CP041166">
    <property type="protein sequence ID" value="QFR43601.1"/>
    <property type="molecule type" value="Genomic_DNA"/>
</dbReference>
<keyword evidence="1" id="KW-0472">Membrane</keyword>
<dbReference type="Pfam" id="PF04955">
    <property type="entry name" value="HupE_UreJ"/>
    <property type="match status" value="1"/>
</dbReference>